<sequence>MTFPNDSHISNEITCNSEESMLNEPNHDRKPDVVWIDADFSNDTTLCNDSPNEFHENISEKSNRHVISYITYSHNAFDPCEKPAQCEARNISIENNNISKEYNLKRRDPNKPPMKLLLKTMLQNKRLNGSGKLVFDDEGNLLSVPKLYPVNKRQDESFTTDSHSNESDNNILGNKIPIQWRFVSESYCNNPNNNQFGIKMSSKLRTARSSISNFAYRCKRSTLDAADALHYNIVFNLEKGNNYVRCAILDYTLAFDSIPRQRYTTNLISVNNDRWITNWPCSYHYGKEEYTVLRGKCSESLLSHEGVPQGAILTPLLFSFHLHDLPSSTGNTSVKYADDLTVCMPISSSLHLKEMNEFLSRIDC</sequence>
<dbReference type="SUPFAM" id="SSF56672">
    <property type="entry name" value="DNA/RNA polymerases"/>
    <property type="match status" value="1"/>
</dbReference>
<feature type="domain" description="Reverse transcriptase" evidence="1">
    <location>
        <begin position="182"/>
        <end position="364"/>
    </location>
</feature>
<dbReference type="InterPro" id="IPR000477">
    <property type="entry name" value="RT_dom"/>
</dbReference>
<dbReference type="EMBL" id="UZAK01033066">
    <property type="protein sequence ID" value="VDP34136.1"/>
    <property type="molecule type" value="Genomic_DNA"/>
</dbReference>
<reference evidence="4" key="1">
    <citation type="submission" date="2016-06" db="UniProtKB">
        <authorList>
            <consortium name="WormBaseParasite"/>
        </authorList>
    </citation>
    <scope>IDENTIFICATION</scope>
</reference>
<dbReference type="STRING" id="6186.A0A183K286"/>
<dbReference type="AlphaFoldDB" id="A0A183K286"/>
<evidence type="ECO:0000259" key="1">
    <source>
        <dbReference type="PROSITE" id="PS50878"/>
    </source>
</evidence>
<accession>A0A183K286</accession>
<evidence type="ECO:0000313" key="4">
    <source>
        <dbReference type="WBParaSite" id="SCUD_0000909901-mRNA-1"/>
    </source>
</evidence>
<protein>
    <submittedName>
        <fullName evidence="4">Reverse transcriptase domain-containing protein</fullName>
    </submittedName>
</protein>
<dbReference type="PROSITE" id="PS50878">
    <property type="entry name" value="RT_POL"/>
    <property type="match status" value="1"/>
</dbReference>
<reference evidence="2 3" key="2">
    <citation type="submission" date="2018-11" db="EMBL/GenBank/DDBJ databases">
        <authorList>
            <consortium name="Pathogen Informatics"/>
        </authorList>
    </citation>
    <scope>NUCLEOTIDE SEQUENCE [LARGE SCALE GENOMIC DNA]</scope>
    <source>
        <strain evidence="2">Dakar</strain>
        <strain evidence="3">Dakar, Senegal</strain>
    </source>
</reference>
<keyword evidence="3" id="KW-1185">Reference proteome</keyword>
<dbReference type="InterPro" id="IPR043502">
    <property type="entry name" value="DNA/RNA_pol_sf"/>
</dbReference>
<dbReference type="Pfam" id="PF00078">
    <property type="entry name" value="RVT_1"/>
    <property type="match status" value="1"/>
</dbReference>
<dbReference type="PANTHER" id="PTHR33332">
    <property type="entry name" value="REVERSE TRANSCRIPTASE DOMAIN-CONTAINING PROTEIN"/>
    <property type="match status" value="1"/>
</dbReference>
<organism evidence="4">
    <name type="scientific">Schistosoma curassoni</name>
    <dbReference type="NCBI Taxonomy" id="6186"/>
    <lineage>
        <taxon>Eukaryota</taxon>
        <taxon>Metazoa</taxon>
        <taxon>Spiralia</taxon>
        <taxon>Lophotrochozoa</taxon>
        <taxon>Platyhelminthes</taxon>
        <taxon>Trematoda</taxon>
        <taxon>Digenea</taxon>
        <taxon>Strigeidida</taxon>
        <taxon>Schistosomatoidea</taxon>
        <taxon>Schistosomatidae</taxon>
        <taxon>Schistosoma</taxon>
    </lineage>
</organism>
<name>A0A183K286_9TREM</name>
<evidence type="ECO:0000313" key="2">
    <source>
        <dbReference type="EMBL" id="VDP34136.1"/>
    </source>
</evidence>
<proteinExistence type="predicted"/>
<evidence type="ECO:0000313" key="3">
    <source>
        <dbReference type="Proteomes" id="UP000279833"/>
    </source>
</evidence>
<gene>
    <name evidence="2" type="ORF">SCUD_LOCUS9099</name>
</gene>
<dbReference type="WBParaSite" id="SCUD_0000909901-mRNA-1">
    <property type="protein sequence ID" value="SCUD_0000909901-mRNA-1"/>
    <property type="gene ID" value="SCUD_0000909901"/>
</dbReference>
<dbReference type="Proteomes" id="UP000279833">
    <property type="component" value="Unassembled WGS sequence"/>
</dbReference>